<dbReference type="PANTHER" id="PTHR43080:SF2">
    <property type="entry name" value="CBS DOMAIN-CONTAINING PROTEIN"/>
    <property type="match status" value="1"/>
</dbReference>
<keyword evidence="1 2" id="KW-0129">CBS domain</keyword>
<dbReference type="eggNOG" id="COG0517">
    <property type="taxonomic scope" value="Bacteria"/>
</dbReference>
<feature type="domain" description="CBS" evidence="3">
    <location>
        <begin position="7"/>
        <end position="64"/>
    </location>
</feature>
<accession>Q6ALH7</accession>
<dbReference type="HOGENOM" id="CLU_1701440_0_0_7"/>
<dbReference type="KEGG" id="dps:DP2069"/>
<dbReference type="STRING" id="177439.DP2069"/>
<dbReference type="CDD" id="cd02205">
    <property type="entry name" value="CBS_pair_SF"/>
    <property type="match status" value="1"/>
</dbReference>
<organism evidence="4 5">
    <name type="scientific">Desulfotalea psychrophila (strain LSv54 / DSM 12343)</name>
    <dbReference type="NCBI Taxonomy" id="177439"/>
    <lineage>
        <taxon>Bacteria</taxon>
        <taxon>Pseudomonadati</taxon>
        <taxon>Thermodesulfobacteriota</taxon>
        <taxon>Desulfobulbia</taxon>
        <taxon>Desulfobulbales</taxon>
        <taxon>Desulfocapsaceae</taxon>
        <taxon>Desulfotalea</taxon>
    </lineage>
</organism>
<dbReference type="Proteomes" id="UP000000602">
    <property type="component" value="Chromosome"/>
</dbReference>
<evidence type="ECO:0000313" key="5">
    <source>
        <dbReference type="Proteomes" id="UP000000602"/>
    </source>
</evidence>
<keyword evidence="5" id="KW-1185">Reference proteome</keyword>
<protein>
    <recommendedName>
        <fullName evidence="3">CBS domain-containing protein</fullName>
    </recommendedName>
</protein>
<dbReference type="OrthoDB" id="9790355at2"/>
<evidence type="ECO:0000313" key="4">
    <source>
        <dbReference type="EMBL" id="CAG36798.1"/>
    </source>
</evidence>
<evidence type="ECO:0000256" key="1">
    <source>
        <dbReference type="ARBA" id="ARBA00023122"/>
    </source>
</evidence>
<feature type="domain" description="CBS" evidence="3">
    <location>
        <begin position="97"/>
        <end position="154"/>
    </location>
</feature>
<evidence type="ECO:0000256" key="2">
    <source>
        <dbReference type="PROSITE-ProRule" id="PRU00703"/>
    </source>
</evidence>
<gene>
    <name evidence="4" type="ordered locus">DP2069</name>
</gene>
<dbReference type="SUPFAM" id="SSF54631">
    <property type="entry name" value="CBS-domain pair"/>
    <property type="match status" value="1"/>
</dbReference>
<dbReference type="InterPro" id="IPR051257">
    <property type="entry name" value="Diverse_CBS-Domain"/>
</dbReference>
<dbReference type="RefSeq" id="WP_011189310.1">
    <property type="nucleotide sequence ID" value="NC_006138.1"/>
</dbReference>
<dbReference type="PROSITE" id="PS51371">
    <property type="entry name" value="CBS"/>
    <property type="match status" value="2"/>
</dbReference>
<dbReference type="InterPro" id="IPR046342">
    <property type="entry name" value="CBS_dom_sf"/>
</dbReference>
<reference evidence="5" key="1">
    <citation type="journal article" date="2004" name="Environ. Microbiol.">
        <title>The genome of Desulfotalea psychrophila, a sulfate-reducing bacterium from permanently cold Arctic sediments.</title>
        <authorList>
            <person name="Rabus R."/>
            <person name="Ruepp A."/>
            <person name="Frickey T."/>
            <person name="Rattei T."/>
            <person name="Fartmann B."/>
            <person name="Stark M."/>
            <person name="Bauer M."/>
            <person name="Zibat A."/>
            <person name="Lombardot T."/>
            <person name="Becker I."/>
            <person name="Amann J."/>
            <person name="Gellner K."/>
            <person name="Teeling H."/>
            <person name="Leuschner W.D."/>
            <person name="Gloeckner F.-O."/>
            <person name="Lupas A.N."/>
            <person name="Amann R."/>
            <person name="Klenk H.-P."/>
        </authorList>
    </citation>
    <scope>NUCLEOTIDE SEQUENCE [LARGE SCALE GENOMIC DNA]</scope>
    <source>
        <strain evidence="5">DSM 12343 / LSv54</strain>
    </source>
</reference>
<name>Q6ALH7_DESPS</name>
<dbReference type="Pfam" id="PF00571">
    <property type="entry name" value="CBS"/>
    <property type="match status" value="2"/>
</dbReference>
<dbReference type="InterPro" id="IPR000644">
    <property type="entry name" value="CBS_dom"/>
</dbReference>
<dbReference type="EMBL" id="CR522870">
    <property type="protein sequence ID" value="CAG36798.1"/>
    <property type="molecule type" value="Genomic_DNA"/>
</dbReference>
<proteinExistence type="predicted"/>
<evidence type="ECO:0000259" key="3">
    <source>
        <dbReference type="PROSITE" id="PS51371"/>
    </source>
</evidence>
<dbReference type="PANTHER" id="PTHR43080">
    <property type="entry name" value="CBS DOMAIN-CONTAINING PROTEIN CBSX3, MITOCHONDRIAL"/>
    <property type="match status" value="1"/>
</dbReference>
<dbReference type="AlphaFoldDB" id="Q6ALH7"/>
<dbReference type="Gene3D" id="3.10.580.10">
    <property type="entry name" value="CBS-domain"/>
    <property type="match status" value="1"/>
</dbReference>
<sequence>MDCRICMSPLPTPLYTDQSAGTVIDFMRKHHLEFVPIVDRDNKFAGLVSTEKLMRMLLPKSIGMMRSIKHASYLRESAEDLQARMDDIRFRLIGDLLDPHAQTVHPDASLVDALMVISNRQYIVPVVDDDGLLVGAISYFSIMHALEAAQEERP</sequence>